<feature type="domain" description="Sec23/Sec24 beta-sandwich" evidence="8">
    <location>
        <begin position="797"/>
        <end position="881"/>
    </location>
</feature>
<comment type="caution">
    <text evidence="9">The sequence shown here is derived from an EMBL/GenBank/DDBJ whole genome shotgun (WGS) entry which is preliminary data.</text>
</comment>
<feature type="region of interest" description="Disordered" evidence="4">
    <location>
        <begin position="1"/>
        <end position="338"/>
    </location>
</feature>
<dbReference type="GO" id="GO:0070971">
    <property type="term" value="C:endoplasmic reticulum exit site"/>
    <property type="evidence" value="ECO:0007669"/>
    <property type="project" value="TreeGrafter"/>
</dbReference>
<dbReference type="GO" id="GO:0006886">
    <property type="term" value="P:intracellular protein transport"/>
    <property type="evidence" value="ECO:0007669"/>
    <property type="project" value="InterPro"/>
</dbReference>
<feature type="domain" description="Sec23/Sec24 trunk" evidence="6">
    <location>
        <begin position="548"/>
        <end position="791"/>
    </location>
</feature>
<dbReference type="InterPro" id="IPR006895">
    <property type="entry name" value="Znf_Sec23_Sec24"/>
</dbReference>
<evidence type="ECO:0000259" key="8">
    <source>
        <dbReference type="Pfam" id="PF08033"/>
    </source>
</evidence>
<dbReference type="Pfam" id="PF04811">
    <property type="entry name" value="Sec23_trunk"/>
    <property type="match status" value="1"/>
</dbReference>
<evidence type="ECO:0000259" key="5">
    <source>
        <dbReference type="Pfam" id="PF04810"/>
    </source>
</evidence>
<dbReference type="EMBL" id="JAAOIC020000023">
    <property type="protein sequence ID" value="KAG8040338.1"/>
    <property type="molecule type" value="Genomic_DNA"/>
</dbReference>
<keyword evidence="3" id="KW-0653">Protein transport</keyword>
<evidence type="ECO:0000259" key="6">
    <source>
        <dbReference type="Pfam" id="PF04811"/>
    </source>
</evidence>
<dbReference type="InterPro" id="IPR006900">
    <property type="entry name" value="Sec23/24_helical_dom"/>
</dbReference>
<evidence type="ECO:0000256" key="1">
    <source>
        <dbReference type="ARBA" id="ARBA00008334"/>
    </source>
</evidence>
<dbReference type="Pfam" id="PF04810">
    <property type="entry name" value="zf-Sec23_Sec24"/>
    <property type="match status" value="1"/>
</dbReference>
<dbReference type="AlphaFoldDB" id="A0A8J5VBA7"/>
<evidence type="ECO:0000256" key="4">
    <source>
        <dbReference type="SAM" id="MobiDB-lite"/>
    </source>
</evidence>
<keyword evidence="2" id="KW-0813">Transport</keyword>
<reference evidence="9" key="1">
    <citation type="submission" date="2020-03" db="EMBL/GenBank/DDBJ databases">
        <authorList>
            <person name="Chebbi M.A."/>
            <person name="Drezen J.M."/>
        </authorList>
    </citation>
    <scope>NUCLEOTIDE SEQUENCE</scope>
    <source>
        <tissue evidence="9">Whole body</tissue>
    </source>
</reference>
<evidence type="ECO:0008006" key="11">
    <source>
        <dbReference type="Google" id="ProtNLM"/>
    </source>
</evidence>
<dbReference type="InterPro" id="IPR050550">
    <property type="entry name" value="SEC23_SEC24_subfamily"/>
</dbReference>
<feature type="compositionally biased region" description="Pro residues" evidence="4">
    <location>
        <begin position="59"/>
        <end position="74"/>
    </location>
</feature>
<dbReference type="InterPro" id="IPR041742">
    <property type="entry name" value="Sec24-like_trunk_dom"/>
</dbReference>
<dbReference type="OrthoDB" id="49016at2759"/>
<gene>
    <name evidence="9" type="ORF">G9C98_000909</name>
</gene>
<feature type="compositionally biased region" description="Low complexity" evidence="4">
    <location>
        <begin position="222"/>
        <end position="232"/>
    </location>
</feature>
<comment type="similarity">
    <text evidence="1">Belongs to the SEC23/SEC24 family. SEC24 subfamily.</text>
</comment>
<evidence type="ECO:0000313" key="9">
    <source>
        <dbReference type="EMBL" id="KAG8040338.1"/>
    </source>
</evidence>
<protein>
    <recommendedName>
        <fullName evidence="11">Protein transport protein Sec24C</fullName>
    </recommendedName>
</protein>
<feature type="compositionally biased region" description="Polar residues" evidence="4">
    <location>
        <begin position="119"/>
        <end position="129"/>
    </location>
</feature>
<keyword evidence="10" id="KW-1185">Reference proteome</keyword>
<dbReference type="Pfam" id="PF04815">
    <property type="entry name" value="Sec23_helical"/>
    <property type="match status" value="1"/>
</dbReference>
<dbReference type="Proteomes" id="UP000729913">
    <property type="component" value="Unassembled WGS sequence"/>
</dbReference>
<dbReference type="PANTHER" id="PTHR13803:SF4">
    <property type="entry name" value="SECRETORY 24CD, ISOFORM C"/>
    <property type="match status" value="1"/>
</dbReference>
<dbReference type="InterPro" id="IPR006896">
    <property type="entry name" value="Sec23/24_trunk_dom"/>
</dbReference>
<feature type="compositionally biased region" description="Low complexity" evidence="4">
    <location>
        <begin position="37"/>
        <end position="46"/>
    </location>
</feature>
<evidence type="ECO:0000256" key="3">
    <source>
        <dbReference type="ARBA" id="ARBA00022927"/>
    </source>
</evidence>
<feature type="domain" description="Zinc finger Sec23/Sec24-type" evidence="5">
    <location>
        <begin position="471"/>
        <end position="509"/>
    </location>
</feature>
<dbReference type="PANTHER" id="PTHR13803">
    <property type="entry name" value="SEC24-RELATED PROTEIN"/>
    <property type="match status" value="1"/>
</dbReference>
<dbReference type="FunFam" id="3.40.50.410:FF:000020">
    <property type="entry name" value="protein transport protein Sec24D isoform X1"/>
    <property type="match status" value="1"/>
</dbReference>
<dbReference type="GO" id="GO:0090110">
    <property type="term" value="P:COPII-coated vesicle cargo loading"/>
    <property type="evidence" value="ECO:0007669"/>
    <property type="project" value="TreeGrafter"/>
</dbReference>
<feature type="compositionally biased region" description="Pro residues" evidence="4">
    <location>
        <begin position="178"/>
        <end position="203"/>
    </location>
</feature>
<feature type="compositionally biased region" description="Low complexity" evidence="4">
    <location>
        <begin position="318"/>
        <end position="338"/>
    </location>
</feature>
<dbReference type="InterPro" id="IPR012990">
    <property type="entry name" value="Beta-sandwich_Sec23_24"/>
</dbReference>
<evidence type="ECO:0000259" key="7">
    <source>
        <dbReference type="Pfam" id="PF04815"/>
    </source>
</evidence>
<feature type="compositionally biased region" description="Polar residues" evidence="4">
    <location>
        <begin position="80"/>
        <end position="100"/>
    </location>
</feature>
<feature type="compositionally biased region" description="Pro residues" evidence="4">
    <location>
        <begin position="249"/>
        <end position="297"/>
    </location>
</feature>
<dbReference type="CDD" id="cd01479">
    <property type="entry name" value="Sec24-like"/>
    <property type="match status" value="1"/>
</dbReference>
<dbReference type="GO" id="GO:0008270">
    <property type="term" value="F:zinc ion binding"/>
    <property type="evidence" value="ECO:0007669"/>
    <property type="project" value="InterPro"/>
</dbReference>
<feature type="compositionally biased region" description="Low complexity" evidence="4">
    <location>
        <begin position="239"/>
        <end position="248"/>
    </location>
</feature>
<evidence type="ECO:0000313" key="10">
    <source>
        <dbReference type="Proteomes" id="UP000729913"/>
    </source>
</evidence>
<dbReference type="Pfam" id="PF08033">
    <property type="entry name" value="Sec23_BS"/>
    <property type="match status" value="1"/>
</dbReference>
<accession>A0A8J5VBA7</accession>
<evidence type="ECO:0000256" key="2">
    <source>
        <dbReference type="ARBA" id="ARBA00022448"/>
    </source>
</evidence>
<name>A0A8J5VBA7_9HYME</name>
<dbReference type="GO" id="GO:0030127">
    <property type="term" value="C:COPII vesicle coat"/>
    <property type="evidence" value="ECO:0007669"/>
    <property type="project" value="InterPro"/>
</dbReference>
<organism evidence="9 10">
    <name type="scientific">Cotesia typhae</name>
    <dbReference type="NCBI Taxonomy" id="2053667"/>
    <lineage>
        <taxon>Eukaryota</taxon>
        <taxon>Metazoa</taxon>
        <taxon>Ecdysozoa</taxon>
        <taxon>Arthropoda</taxon>
        <taxon>Hexapoda</taxon>
        <taxon>Insecta</taxon>
        <taxon>Pterygota</taxon>
        <taxon>Neoptera</taxon>
        <taxon>Endopterygota</taxon>
        <taxon>Hymenoptera</taxon>
        <taxon>Apocrita</taxon>
        <taxon>Ichneumonoidea</taxon>
        <taxon>Braconidae</taxon>
        <taxon>Microgastrinae</taxon>
        <taxon>Cotesia</taxon>
    </lineage>
</organism>
<reference evidence="9" key="2">
    <citation type="submission" date="2021-04" db="EMBL/GenBank/DDBJ databases">
        <title>Genome-wide patterns of bracovirus chromosomal integration into multiple host tissues during parasitism.</title>
        <authorList>
            <person name="Chebbi M.A.C."/>
        </authorList>
    </citation>
    <scope>NUCLEOTIDE SEQUENCE</scope>
    <source>
        <tissue evidence="9">Whole body</tissue>
    </source>
</reference>
<proteinExistence type="inferred from homology"/>
<feature type="domain" description="Sec23/Sec24 helical" evidence="7">
    <location>
        <begin position="892"/>
        <end position="937"/>
    </location>
</feature>
<sequence length="1089" mass="118308">MNPQYMQPLYGGPRPSDGLNSNVPMKPPMGQGGPGPGYAQKPAGQGNYYYQGENQSFQGPPPNGPPGPPGPPGPNGLAGLNNQMSNMSLATNFPGNNMNGFTGDHGADKPPGPPGPPGSASSLPQNANFNRYPEGQGSPGLNPGMQSGPPGPPGNYHGWNAGYGQVPQNSFGSQVSGPPVPHGPPGPPGPHGPPQGGPPPSGPPLGQMAPTGSPSGPPGFHGPPSQLPATGPGLPPTGPSQLSPTGPSQLPPTGPSQHAPPGPGLPPTGPGQMPPGPHGAHPPKPGPVSLPGQPAPQGPNYQQNLNYQPLPGQPGPFPTQAQAPRQPYPYQGTQQPQYPYQDPYGRPYPQGVTMPGAPYQTGTQPAQAKRLDPECMPSPIPVMQEDQKSRGGTFITNQKGLAPPFVTTKFIVQDQGNASPRFIRSTIYTVPTTTDMMKQTGVPFGLILSPMAEISEGEQEPPIIDMGEIGPIRCTRCKAYMSPFMQFIDAGRRFQCSFCKAITDVPQEYFQHLDHTGQRMDRFERPELMLGTYEFLATKEYCRNTTFPTPPAMIFVIDVSYNNIKSGMVHLLCSSMKEIISHLPRDSFEQKTRMRVGFITYSSSVHFYNVSPNLTQPQMMVVGDVQDVFMPLLDGFLVDPEESAAVIDALMLQIPAMFADTRETETILAPAIQAGLEALKASKCAGKLLVFHSSLPNAEAPGKLKNRDDRKVLGTDKEKTVLSPQNTVYNMLGQDCVGSGCSVDLFVFNNSYVDLATIGQVCRLTGGEIFKYTYFQADIDGERLVQDVINNISRPIAFDAVMRVRTSTGVRPTDFFGHFFMSNTTDMELASIDCNKAIAVEVKHDDKLTEEEGVYVQVALLYTSVGGVRRLRVINLSLRTSSQMTELYRTCDPDAMVNFFAKQSVVKILEHSPKAVKDQLVSRCATILAAYRKHCASPFSASADMTIDDRSYVMQAVVTMPLYSSVIYFYPSLLPLHDVDVQATELPQQVRCSFDKFTDDGAFLLVVDTDRTSIPILDNPLNKRIRDIVSRVRAERYHCMRLTFVRQRDKLEMVLRHFLVEDRTSDSSPSYVDFLCHMHKEIKSLLNQS</sequence>
<dbReference type="GO" id="GO:0000149">
    <property type="term" value="F:SNARE binding"/>
    <property type="evidence" value="ECO:0007669"/>
    <property type="project" value="TreeGrafter"/>
</dbReference>